<dbReference type="PROSITE" id="PS50893">
    <property type="entry name" value="ABC_TRANSPORTER_2"/>
    <property type="match status" value="1"/>
</dbReference>
<feature type="transmembrane region" description="Helical" evidence="7">
    <location>
        <begin position="131"/>
        <end position="150"/>
    </location>
</feature>
<feature type="domain" description="ABC transporter" evidence="8">
    <location>
        <begin position="354"/>
        <end position="566"/>
    </location>
</feature>
<evidence type="ECO:0000313" key="9">
    <source>
        <dbReference type="EMBL" id="QHS84023.1"/>
    </source>
</evidence>
<keyword evidence="3" id="KW-0547">Nucleotide-binding</keyword>
<dbReference type="Gene3D" id="3.40.50.300">
    <property type="entry name" value="P-loop containing nucleotide triphosphate hydrolases"/>
    <property type="match status" value="1"/>
</dbReference>
<feature type="transmembrane region" description="Helical" evidence="7">
    <location>
        <begin position="21"/>
        <end position="41"/>
    </location>
</feature>
<comment type="subcellular location">
    <subcellularLocation>
        <location evidence="1">Membrane</location>
        <topology evidence="1">Multi-pass membrane protein</topology>
    </subcellularLocation>
</comment>
<evidence type="ECO:0000259" key="8">
    <source>
        <dbReference type="PROSITE" id="PS50893"/>
    </source>
</evidence>
<dbReference type="SUPFAM" id="SSF90123">
    <property type="entry name" value="ABC transporter transmembrane region"/>
    <property type="match status" value="1"/>
</dbReference>
<dbReference type="EMBL" id="MN738771">
    <property type="protein sequence ID" value="QHS84023.1"/>
    <property type="molecule type" value="Genomic_DNA"/>
</dbReference>
<evidence type="ECO:0000256" key="2">
    <source>
        <dbReference type="ARBA" id="ARBA00022692"/>
    </source>
</evidence>
<dbReference type="GO" id="GO:0016887">
    <property type="term" value="F:ATP hydrolysis activity"/>
    <property type="evidence" value="ECO:0007669"/>
    <property type="project" value="InterPro"/>
</dbReference>
<dbReference type="InterPro" id="IPR039421">
    <property type="entry name" value="Type_1_exporter"/>
</dbReference>
<feature type="transmembrane region" description="Helical" evidence="7">
    <location>
        <begin position="156"/>
        <end position="172"/>
    </location>
</feature>
<dbReference type="AlphaFoldDB" id="A0A6C0AX18"/>
<dbReference type="GO" id="GO:0005524">
    <property type="term" value="F:ATP binding"/>
    <property type="evidence" value="ECO:0007669"/>
    <property type="project" value="UniProtKB-KW"/>
</dbReference>
<sequence length="569" mass="67018">MEDKLLKTVDVLFVSFIKKKMFWIILLILVNIIIFPAIKLLQPKVLTYLFENLPKYKETKSFFDFGTHLKEKDTQYYVYIYILTWVFYILGHTLKNGIDLKLQPEMYHHLYSIINEKIFYRYRTDYKDIKIGELTVILNSILRLSIYAWLFVTQQFLPAFLTMMVISIYFLYTDLSLGFYLLCSIFIPYIILMLGYDSYKQYIFNKETATIKVWDKLTDNMNNLMNIYINNRIDKETKKFNSINNEYIIHDRNARNFENIYSHITQFFSLIFFAVAILRLLHIYKINKVSTKYVISAFIILTTFFYDATETIWQIKATFSWFVATIDYYSTEINDLLHYDTGKNIKNNINNGEIVFDNISFKYNKNDSNYLFKDFSLNIKSNEKVAILGQSGSGKTTLMKMIIDLHQPQKGKIKIDGVNVHYIDTEYLRNKVMYVNQRTTLFDKSVLYNIKYGNEIITNNKILNIVQKYQLNTVYQELNNGLESQCGVNGGKLSLGMQKTTIILRAILNDSKIIIMDEPLAGLDSKTRQKIIKLIITECKNKTLIVITHDKEILPYMNKQINLKNLKGN</sequence>
<keyword evidence="5 7" id="KW-1133">Transmembrane helix</keyword>
<evidence type="ECO:0000256" key="5">
    <source>
        <dbReference type="ARBA" id="ARBA00022989"/>
    </source>
</evidence>
<accession>A0A6C0AX18</accession>
<evidence type="ECO:0000256" key="4">
    <source>
        <dbReference type="ARBA" id="ARBA00022840"/>
    </source>
</evidence>
<evidence type="ECO:0000256" key="1">
    <source>
        <dbReference type="ARBA" id="ARBA00004141"/>
    </source>
</evidence>
<organism evidence="9">
    <name type="scientific">viral metagenome</name>
    <dbReference type="NCBI Taxonomy" id="1070528"/>
    <lineage>
        <taxon>unclassified sequences</taxon>
        <taxon>metagenomes</taxon>
        <taxon>organismal metagenomes</taxon>
    </lineage>
</organism>
<feature type="transmembrane region" description="Helical" evidence="7">
    <location>
        <begin position="293"/>
        <end position="313"/>
    </location>
</feature>
<name>A0A6C0AX18_9ZZZZ</name>
<evidence type="ECO:0000256" key="3">
    <source>
        <dbReference type="ARBA" id="ARBA00022741"/>
    </source>
</evidence>
<dbReference type="InterPro" id="IPR027417">
    <property type="entry name" value="P-loop_NTPase"/>
</dbReference>
<dbReference type="PANTHER" id="PTHR43394:SF1">
    <property type="entry name" value="ATP-BINDING CASSETTE SUB-FAMILY B MEMBER 10, MITOCHONDRIAL"/>
    <property type="match status" value="1"/>
</dbReference>
<dbReference type="SUPFAM" id="SSF52540">
    <property type="entry name" value="P-loop containing nucleoside triphosphate hydrolases"/>
    <property type="match status" value="1"/>
</dbReference>
<reference evidence="9" key="1">
    <citation type="journal article" date="2020" name="Nature">
        <title>Giant virus diversity and host interactions through global metagenomics.</title>
        <authorList>
            <person name="Schulz F."/>
            <person name="Roux S."/>
            <person name="Paez-Espino D."/>
            <person name="Jungbluth S."/>
            <person name="Walsh D.A."/>
            <person name="Denef V.J."/>
            <person name="McMahon K.D."/>
            <person name="Konstantinidis K.T."/>
            <person name="Eloe-Fadrosh E.A."/>
            <person name="Kyrpides N.C."/>
            <person name="Woyke T."/>
        </authorList>
    </citation>
    <scope>NUCLEOTIDE SEQUENCE</scope>
    <source>
        <strain evidence="9">GVMAG-S-ERX555965-48</strain>
    </source>
</reference>
<keyword evidence="2 7" id="KW-0812">Transmembrane</keyword>
<feature type="transmembrane region" description="Helical" evidence="7">
    <location>
        <begin position="179"/>
        <end position="196"/>
    </location>
</feature>
<dbReference type="PANTHER" id="PTHR43394">
    <property type="entry name" value="ATP-DEPENDENT PERMEASE MDL1, MITOCHONDRIAL"/>
    <property type="match status" value="1"/>
</dbReference>
<keyword evidence="4" id="KW-0067">ATP-binding</keyword>
<dbReference type="Pfam" id="PF00005">
    <property type="entry name" value="ABC_tran"/>
    <property type="match status" value="1"/>
</dbReference>
<dbReference type="Gene3D" id="1.20.1560.10">
    <property type="entry name" value="ABC transporter type 1, transmembrane domain"/>
    <property type="match status" value="1"/>
</dbReference>
<protein>
    <recommendedName>
        <fullName evidence="8">ABC transporter domain-containing protein</fullName>
    </recommendedName>
</protein>
<evidence type="ECO:0000256" key="7">
    <source>
        <dbReference type="SAM" id="Phobius"/>
    </source>
</evidence>
<feature type="transmembrane region" description="Helical" evidence="7">
    <location>
        <begin position="260"/>
        <end position="281"/>
    </location>
</feature>
<dbReference type="InterPro" id="IPR036640">
    <property type="entry name" value="ABC1_TM_sf"/>
</dbReference>
<evidence type="ECO:0000256" key="6">
    <source>
        <dbReference type="ARBA" id="ARBA00023136"/>
    </source>
</evidence>
<feature type="transmembrane region" description="Helical" evidence="7">
    <location>
        <begin position="76"/>
        <end position="94"/>
    </location>
</feature>
<dbReference type="GO" id="GO:0015421">
    <property type="term" value="F:ABC-type oligopeptide transporter activity"/>
    <property type="evidence" value="ECO:0007669"/>
    <property type="project" value="TreeGrafter"/>
</dbReference>
<dbReference type="InterPro" id="IPR003593">
    <property type="entry name" value="AAA+_ATPase"/>
</dbReference>
<dbReference type="GO" id="GO:0016020">
    <property type="term" value="C:membrane"/>
    <property type="evidence" value="ECO:0007669"/>
    <property type="project" value="UniProtKB-SubCell"/>
</dbReference>
<proteinExistence type="predicted"/>
<keyword evidence="6 7" id="KW-0472">Membrane</keyword>
<dbReference type="InterPro" id="IPR003439">
    <property type="entry name" value="ABC_transporter-like_ATP-bd"/>
</dbReference>
<dbReference type="SMART" id="SM00382">
    <property type="entry name" value="AAA"/>
    <property type="match status" value="1"/>
</dbReference>